<dbReference type="InterPro" id="IPR027056">
    <property type="entry name" value="Gluconate_2DH_su3"/>
</dbReference>
<dbReference type="EMBL" id="PYGF01000003">
    <property type="protein sequence ID" value="PSL05549.1"/>
    <property type="molecule type" value="Genomic_DNA"/>
</dbReference>
<keyword evidence="2" id="KW-1185">Reference proteome</keyword>
<accession>A0A2P8E7W4</accession>
<proteinExistence type="predicted"/>
<organism evidence="1 2">
    <name type="scientific">Cecembia rubra</name>
    <dbReference type="NCBI Taxonomy" id="1485585"/>
    <lineage>
        <taxon>Bacteria</taxon>
        <taxon>Pseudomonadati</taxon>
        <taxon>Bacteroidota</taxon>
        <taxon>Cytophagia</taxon>
        <taxon>Cytophagales</taxon>
        <taxon>Cyclobacteriaceae</taxon>
        <taxon>Cecembia</taxon>
    </lineage>
</organism>
<name>A0A2P8E7W4_9BACT</name>
<dbReference type="Proteomes" id="UP000240708">
    <property type="component" value="Unassembled WGS sequence"/>
</dbReference>
<gene>
    <name evidence="1" type="ORF">CLV48_10359</name>
</gene>
<dbReference type="RefSeq" id="WP_106566613.1">
    <property type="nucleotide sequence ID" value="NZ_JAUVYL010000117.1"/>
</dbReference>
<reference evidence="1 2" key="1">
    <citation type="submission" date="2018-03" db="EMBL/GenBank/DDBJ databases">
        <title>Genomic Encyclopedia of Archaeal and Bacterial Type Strains, Phase II (KMG-II): from individual species to whole genera.</title>
        <authorList>
            <person name="Goeker M."/>
        </authorList>
    </citation>
    <scope>NUCLEOTIDE SEQUENCE [LARGE SCALE GENOMIC DNA]</scope>
    <source>
        <strain evidence="1 2">DSM 28057</strain>
    </source>
</reference>
<dbReference type="AlphaFoldDB" id="A0A2P8E7W4"/>
<evidence type="ECO:0000313" key="2">
    <source>
        <dbReference type="Proteomes" id="UP000240708"/>
    </source>
</evidence>
<protein>
    <submittedName>
        <fullName evidence="1">Gluconate 2-dehydrogenase subunit 3-like protein</fullName>
    </submittedName>
</protein>
<comment type="caution">
    <text evidence="1">The sequence shown here is derived from an EMBL/GenBank/DDBJ whole genome shotgun (WGS) entry which is preliminary data.</text>
</comment>
<dbReference type="OrthoDB" id="129242at2"/>
<sequence>MNRRENLKLLFTGSLASGLLLTHCNPKDKEADFSPKIAGGTPGGRIPEEIARDHKLLSETFFTEEERKKLDVLVDIILPADHESGSATEAGVPEFIEFMMKENPSFQTPVRGGLMWLDNYSIDNYGKVFLELSEKERLEVIDLIAWPDKASPELIGQVRFFNTLRNLTSTGYFTTEMGFKYLGYKGNTPNVWNGVPDEVLKQHGFEYPEKYMALYLKPEERGKVAEWDNEGNLIG</sequence>
<dbReference type="Pfam" id="PF13618">
    <property type="entry name" value="Gluconate_2-dh3"/>
    <property type="match status" value="1"/>
</dbReference>
<evidence type="ECO:0000313" key="1">
    <source>
        <dbReference type="EMBL" id="PSL05549.1"/>
    </source>
</evidence>